<feature type="compositionally biased region" description="Basic and acidic residues" evidence="1">
    <location>
        <begin position="228"/>
        <end position="238"/>
    </location>
</feature>
<sequence length="379" mass="41009">MPKDKDRALNPAAAARKAEKAKALKKSKTAIQAQRTERLAQRNPNRLESQIAALKDGGGGKLNTRDAKHLTELEAELARVKRAREKVGAPPATTGYVKREGGDDDDGGSIRGGRGRGRGGGYAGLGKRRRGDVEDAGSSSGDDDETDEDVRKIPWPRDTPPPIPPARSRRNANTEPLGRERRRPPPNARGNDDGGEEEDEEDGKPDLSLPQKPGGEKVAPRTTYESKAQVRDLRKEATARFMPSVVKRKMDAGKGRGPGGRLLEEEEVQKLEGEGYKFGGSTKVDADDRGGEDEGKGDGMMVDAAPAVALQDRGDGNTALDEAEGRRLREEEEAFERDVAADMQMEEAKEDADAGVAEPTPPIKRTMQASVEEQSDEEM</sequence>
<feature type="compositionally biased region" description="Basic and acidic residues" evidence="1">
    <location>
        <begin position="323"/>
        <end position="340"/>
    </location>
</feature>
<name>A0AA43QX82_9LECA</name>
<reference evidence="3" key="1">
    <citation type="journal article" date="2023" name="Genome Biol. Evol.">
        <title>First Whole Genome Sequence and Flow Cytometry Genome Size Data for the Lichen-Forming Fungus Ramalina farinacea (Ascomycota).</title>
        <authorList>
            <person name="Llewellyn T."/>
            <person name="Mian S."/>
            <person name="Hill R."/>
            <person name="Leitch I.J."/>
            <person name="Gaya E."/>
        </authorList>
    </citation>
    <scope>NUCLEOTIDE SEQUENCE</scope>
    <source>
        <strain evidence="3">LIQ254RAFAR</strain>
    </source>
</reference>
<evidence type="ECO:0000256" key="1">
    <source>
        <dbReference type="SAM" id="MobiDB-lite"/>
    </source>
</evidence>
<evidence type="ECO:0000313" key="3">
    <source>
        <dbReference type="EMBL" id="MDI1492608.1"/>
    </source>
</evidence>
<proteinExistence type="predicted"/>
<dbReference type="AlphaFoldDB" id="A0AA43QX82"/>
<feature type="region of interest" description="Disordered" evidence="1">
    <location>
        <begin position="1"/>
        <end position="47"/>
    </location>
</feature>
<comment type="caution">
    <text evidence="3">The sequence shown here is derived from an EMBL/GenBank/DDBJ whole genome shotgun (WGS) entry which is preliminary data.</text>
</comment>
<keyword evidence="4" id="KW-1185">Reference proteome</keyword>
<dbReference type="GO" id="GO:0006396">
    <property type="term" value="P:RNA processing"/>
    <property type="evidence" value="ECO:0007669"/>
    <property type="project" value="InterPro"/>
</dbReference>
<gene>
    <name evidence="3" type="ORF">OHK93_004390</name>
</gene>
<dbReference type="InterPro" id="IPR019007">
    <property type="entry name" value="Wbp11/ELF5/Saf1_N"/>
</dbReference>
<evidence type="ECO:0000259" key="2">
    <source>
        <dbReference type="Pfam" id="PF09429"/>
    </source>
</evidence>
<protein>
    <recommendedName>
        <fullName evidence="2">Wbp11/ELF5/Saf1 N-terminal domain-containing protein</fullName>
    </recommendedName>
</protein>
<feature type="region of interest" description="Disordered" evidence="1">
    <location>
        <begin position="80"/>
        <end position="379"/>
    </location>
</feature>
<dbReference type="Proteomes" id="UP001161017">
    <property type="component" value="Unassembled WGS sequence"/>
</dbReference>
<organism evidence="3 4">
    <name type="scientific">Ramalina farinacea</name>
    <dbReference type="NCBI Taxonomy" id="258253"/>
    <lineage>
        <taxon>Eukaryota</taxon>
        <taxon>Fungi</taxon>
        <taxon>Dikarya</taxon>
        <taxon>Ascomycota</taxon>
        <taxon>Pezizomycotina</taxon>
        <taxon>Lecanoromycetes</taxon>
        <taxon>OSLEUM clade</taxon>
        <taxon>Lecanoromycetidae</taxon>
        <taxon>Lecanorales</taxon>
        <taxon>Lecanorineae</taxon>
        <taxon>Ramalinaceae</taxon>
        <taxon>Ramalina</taxon>
    </lineage>
</organism>
<feature type="compositionally biased region" description="Acidic residues" evidence="1">
    <location>
        <begin position="193"/>
        <end position="203"/>
    </location>
</feature>
<feature type="compositionally biased region" description="Basic and acidic residues" evidence="1">
    <location>
        <begin position="284"/>
        <end position="297"/>
    </location>
</feature>
<accession>A0AA43QX82</accession>
<evidence type="ECO:0000313" key="4">
    <source>
        <dbReference type="Proteomes" id="UP001161017"/>
    </source>
</evidence>
<dbReference type="EMBL" id="JAPUFD010000020">
    <property type="protein sequence ID" value="MDI1492608.1"/>
    <property type="molecule type" value="Genomic_DNA"/>
</dbReference>
<dbReference type="Pfam" id="PF09429">
    <property type="entry name" value="Wbp11"/>
    <property type="match status" value="1"/>
</dbReference>
<feature type="domain" description="Wbp11/ELF5/Saf1 N-terminal" evidence="2">
    <location>
        <begin position="7"/>
        <end position="82"/>
    </location>
</feature>